<protein>
    <recommendedName>
        <fullName evidence="7">FAD-binding PCMH-type domain-containing protein</fullName>
    </recommendedName>
</protein>
<dbReference type="InterPro" id="IPR036318">
    <property type="entry name" value="FAD-bd_PCMH-like_sf"/>
</dbReference>
<dbReference type="Gene3D" id="3.40.462.20">
    <property type="match status" value="1"/>
</dbReference>
<proteinExistence type="inferred from homology"/>
<dbReference type="Gene3D" id="3.30.465.10">
    <property type="match status" value="1"/>
</dbReference>
<dbReference type="InterPro" id="IPR006094">
    <property type="entry name" value="Oxid_FAD_bind_N"/>
</dbReference>
<dbReference type="Pfam" id="PF01565">
    <property type="entry name" value="FAD_binding_4"/>
    <property type="match status" value="1"/>
</dbReference>
<evidence type="ECO:0000256" key="6">
    <source>
        <dbReference type="SAM" id="MobiDB-lite"/>
    </source>
</evidence>
<comment type="cofactor">
    <cofactor evidence="1">
        <name>FAD</name>
        <dbReference type="ChEBI" id="CHEBI:57692"/>
    </cofactor>
</comment>
<dbReference type="InParanoid" id="A0A423WJQ9"/>
<keyword evidence="4" id="KW-0274">FAD</keyword>
<gene>
    <name evidence="8" type="ORF">VPNG_07173</name>
</gene>
<evidence type="ECO:0000313" key="9">
    <source>
        <dbReference type="Proteomes" id="UP000285146"/>
    </source>
</evidence>
<dbReference type="STRING" id="1230097.A0A423WJQ9"/>
<feature type="region of interest" description="Disordered" evidence="6">
    <location>
        <begin position="1"/>
        <end position="22"/>
    </location>
</feature>
<dbReference type="PROSITE" id="PS51387">
    <property type="entry name" value="FAD_PCMH"/>
    <property type="match status" value="1"/>
</dbReference>
<evidence type="ECO:0000256" key="1">
    <source>
        <dbReference type="ARBA" id="ARBA00001974"/>
    </source>
</evidence>
<dbReference type="SUPFAM" id="SSF56176">
    <property type="entry name" value="FAD-binding/transporter-associated domain-like"/>
    <property type="match status" value="1"/>
</dbReference>
<dbReference type="InterPro" id="IPR050416">
    <property type="entry name" value="FAD-linked_Oxidoreductase"/>
</dbReference>
<evidence type="ECO:0000256" key="2">
    <source>
        <dbReference type="ARBA" id="ARBA00005466"/>
    </source>
</evidence>
<dbReference type="PANTHER" id="PTHR42973">
    <property type="entry name" value="BINDING OXIDOREDUCTASE, PUTATIVE (AFU_ORTHOLOGUE AFUA_1G17690)-RELATED"/>
    <property type="match status" value="1"/>
</dbReference>
<dbReference type="OrthoDB" id="415825at2759"/>
<dbReference type="Pfam" id="PF08031">
    <property type="entry name" value="BBE"/>
    <property type="match status" value="1"/>
</dbReference>
<accession>A0A423WJQ9</accession>
<feature type="compositionally biased region" description="Low complexity" evidence="6">
    <location>
        <begin position="12"/>
        <end position="22"/>
    </location>
</feature>
<comment type="caution">
    <text evidence="8">The sequence shown here is derived from an EMBL/GenBank/DDBJ whole genome shotgun (WGS) entry which is preliminary data.</text>
</comment>
<sequence>MKVRNDNNDEITSPGPTSTLTLSTTPKATVALQCLQTLSVPFLNSQNTSWTTSSASFNIRLPHTPALLVYAQTPQHVQDVVNCGVQAGLKVTARCGGHNYAAFGLGGEDDHLIVDVTAMNTVSVDPTNHIATVGAGALLGDVASHLYQQGGRAIAHGTCPAVGISGHILHGGYGFSSHNHGLALDSMLGADVVLANGTHVHCSETENADIFWALRGAGSNFGIVTSYKLKTFAAPSVSIPFNVSLGWKTEEQRANGVKQLVDFARTMPANLNIRLTMHNGGGQGLEGAYYGSMNDLSNILAPLLQKVGGILNARPGTWLEGLRAYAEHNSLTPSTTDRSNFYATSLTLKDLSGNALTNFVRYWQNTALKFTRGGWFVQLDLHGGLNSAISAVPNSATAYAHRDKAFLIQFYHYEDNNKPYPPEGIKLLEGWIDNTTATLQEGDWGMYINYVDSQLDRATAEKRYYGENLDRLKLLKKRYDPTELFYYPQSIEPAK</sequence>
<dbReference type="Proteomes" id="UP000285146">
    <property type="component" value="Unassembled WGS sequence"/>
</dbReference>
<evidence type="ECO:0000259" key="7">
    <source>
        <dbReference type="PROSITE" id="PS51387"/>
    </source>
</evidence>
<dbReference type="GO" id="GO:0071949">
    <property type="term" value="F:FAD binding"/>
    <property type="evidence" value="ECO:0007669"/>
    <property type="project" value="InterPro"/>
</dbReference>
<dbReference type="AlphaFoldDB" id="A0A423WJQ9"/>
<organism evidence="8 9">
    <name type="scientific">Cytospora leucostoma</name>
    <dbReference type="NCBI Taxonomy" id="1230097"/>
    <lineage>
        <taxon>Eukaryota</taxon>
        <taxon>Fungi</taxon>
        <taxon>Dikarya</taxon>
        <taxon>Ascomycota</taxon>
        <taxon>Pezizomycotina</taxon>
        <taxon>Sordariomycetes</taxon>
        <taxon>Sordariomycetidae</taxon>
        <taxon>Diaporthales</taxon>
        <taxon>Cytosporaceae</taxon>
        <taxon>Cytospora</taxon>
    </lineage>
</organism>
<dbReference type="GO" id="GO:0016491">
    <property type="term" value="F:oxidoreductase activity"/>
    <property type="evidence" value="ECO:0007669"/>
    <property type="project" value="UniProtKB-KW"/>
</dbReference>
<evidence type="ECO:0000256" key="5">
    <source>
        <dbReference type="ARBA" id="ARBA00023002"/>
    </source>
</evidence>
<dbReference type="InterPro" id="IPR016169">
    <property type="entry name" value="FAD-bd_PCMH_sub2"/>
</dbReference>
<keyword evidence="5" id="KW-0560">Oxidoreductase</keyword>
<evidence type="ECO:0000256" key="4">
    <source>
        <dbReference type="ARBA" id="ARBA00022827"/>
    </source>
</evidence>
<feature type="domain" description="FAD-binding PCMH-type" evidence="7">
    <location>
        <begin position="61"/>
        <end position="234"/>
    </location>
</feature>
<name>A0A423WJQ9_9PEZI</name>
<dbReference type="InterPro" id="IPR012951">
    <property type="entry name" value="BBE"/>
</dbReference>
<evidence type="ECO:0000313" key="8">
    <source>
        <dbReference type="EMBL" id="ROW03598.1"/>
    </source>
</evidence>
<dbReference type="EMBL" id="LKEB01000049">
    <property type="protein sequence ID" value="ROW03598.1"/>
    <property type="molecule type" value="Genomic_DNA"/>
</dbReference>
<evidence type="ECO:0000256" key="3">
    <source>
        <dbReference type="ARBA" id="ARBA00022630"/>
    </source>
</evidence>
<dbReference type="InterPro" id="IPR016166">
    <property type="entry name" value="FAD-bd_PCMH"/>
</dbReference>
<dbReference type="PANTHER" id="PTHR42973:SF39">
    <property type="entry name" value="FAD-BINDING PCMH-TYPE DOMAIN-CONTAINING PROTEIN"/>
    <property type="match status" value="1"/>
</dbReference>
<keyword evidence="9" id="KW-1185">Reference proteome</keyword>
<keyword evidence="3" id="KW-0285">Flavoprotein</keyword>
<reference evidence="8 9" key="1">
    <citation type="submission" date="2015-09" db="EMBL/GenBank/DDBJ databases">
        <title>Host preference determinants of Valsa canker pathogens revealed by comparative genomics.</title>
        <authorList>
            <person name="Yin Z."/>
            <person name="Huang L."/>
        </authorList>
    </citation>
    <scope>NUCLEOTIDE SEQUENCE [LARGE SCALE GENOMIC DNA]</scope>
    <source>
        <strain evidence="8 9">SXYLt</strain>
    </source>
</reference>
<comment type="similarity">
    <text evidence="2">Belongs to the oxygen-dependent FAD-linked oxidoreductase family.</text>
</comment>